<dbReference type="Pfam" id="PF01369">
    <property type="entry name" value="Sec7"/>
    <property type="match status" value="1"/>
</dbReference>
<dbReference type="GO" id="GO:0032012">
    <property type="term" value="P:regulation of ARF protein signal transduction"/>
    <property type="evidence" value="ECO:0007669"/>
    <property type="project" value="InterPro"/>
</dbReference>
<evidence type="ECO:0000259" key="2">
    <source>
        <dbReference type="PROSITE" id="PS50190"/>
    </source>
</evidence>
<organism evidence="3 4">
    <name type="scientific">Dissostichus eleginoides</name>
    <name type="common">Patagonian toothfish</name>
    <name type="synonym">Dissostichus amissus</name>
    <dbReference type="NCBI Taxonomy" id="100907"/>
    <lineage>
        <taxon>Eukaryota</taxon>
        <taxon>Metazoa</taxon>
        <taxon>Chordata</taxon>
        <taxon>Craniata</taxon>
        <taxon>Vertebrata</taxon>
        <taxon>Euteleostomi</taxon>
        <taxon>Actinopterygii</taxon>
        <taxon>Neopterygii</taxon>
        <taxon>Teleostei</taxon>
        <taxon>Neoteleostei</taxon>
        <taxon>Acanthomorphata</taxon>
        <taxon>Eupercaria</taxon>
        <taxon>Perciformes</taxon>
        <taxon>Notothenioidei</taxon>
        <taxon>Nototheniidae</taxon>
        <taxon>Dissostichus</taxon>
    </lineage>
</organism>
<name>A0AAD9B6A2_DISEL</name>
<dbReference type="InterPro" id="IPR035999">
    <property type="entry name" value="Sec7_dom_sf"/>
</dbReference>
<dbReference type="InterPro" id="IPR023394">
    <property type="entry name" value="Sec7_C_sf"/>
</dbReference>
<dbReference type="PANTHER" id="PTHR10663:SF315">
    <property type="entry name" value="CYTOHESIN 4-RELATED"/>
    <property type="match status" value="1"/>
</dbReference>
<dbReference type="Gene3D" id="1.10.1000.11">
    <property type="entry name" value="Arf Nucleotide-binding Site Opener,domain 2"/>
    <property type="match status" value="1"/>
</dbReference>
<dbReference type="Pfam" id="PF00169">
    <property type="entry name" value="PH"/>
    <property type="match status" value="1"/>
</dbReference>
<dbReference type="AlphaFoldDB" id="A0AAD9B6A2"/>
<dbReference type="SMART" id="SM00233">
    <property type="entry name" value="PH"/>
    <property type="match status" value="1"/>
</dbReference>
<dbReference type="SUPFAM" id="SSF50729">
    <property type="entry name" value="PH domain-like"/>
    <property type="match status" value="1"/>
</dbReference>
<dbReference type="Gene3D" id="2.30.29.30">
    <property type="entry name" value="Pleckstrin-homology domain (PH domain)/Phosphotyrosine-binding domain (PTB)"/>
    <property type="match status" value="1"/>
</dbReference>
<dbReference type="PROSITE" id="PS50190">
    <property type="entry name" value="SEC7"/>
    <property type="match status" value="1"/>
</dbReference>
<gene>
    <name evidence="3" type="ORF">KUDE01_003388</name>
</gene>
<comment type="caution">
    <text evidence="3">The sequence shown here is derived from an EMBL/GenBank/DDBJ whole genome shotgun (WGS) entry which is preliminary data.</text>
</comment>
<evidence type="ECO:0000313" key="4">
    <source>
        <dbReference type="Proteomes" id="UP001228049"/>
    </source>
</evidence>
<dbReference type="PANTHER" id="PTHR10663">
    <property type="entry name" value="GUANYL-NUCLEOTIDE EXCHANGE FACTOR"/>
    <property type="match status" value="1"/>
</dbReference>
<evidence type="ECO:0000259" key="1">
    <source>
        <dbReference type="PROSITE" id="PS50003"/>
    </source>
</evidence>
<accession>A0AAD9B6A2</accession>
<feature type="domain" description="SEC7" evidence="2">
    <location>
        <begin position="26"/>
        <end position="213"/>
    </location>
</feature>
<dbReference type="Gene3D" id="1.10.220.20">
    <property type="match status" value="1"/>
</dbReference>
<keyword evidence="4" id="KW-1185">Reference proteome</keyword>
<dbReference type="CDD" id="cd01252">
    <property type="entry name" value="PH_GRP1-like"/>
    <property type="match status" value="1"/>
</dbReference>
<dbReference type="EMBL" id="JASDAP010000027">
    <property type="protein sequence ID" value="KAK1878080.1"/>
    <property type="molecule type" value="Genomic_DNA"/>
</dbReference>
<dbReference type="SMART" id="SM00222">
    <property type="entry name" value="Sec7"/>
    <property type="match status" value="1"/>
</dbReference>
<feature type="domain" description="PH" evidence="1">
    <location>
        <begin position="231"/>
        <end position="345"/>
    </location>
</feature>
<dbReference type="InterPro" id="IPR011993">
    <property type="entry name" value="PH-like_dom_sf"/>
</dbReference>
<protein>
    <submittedName>
        <fullName evidence="3">Cytohesin-3</fullName>
    </submittedName>
</protein>
<dbReference type="InterPro" id="IPR001849">
    <property type="entry name" value="PH_domain"/>
</dbReference>
<dbReference type="GO" id="GO:0005085">
    <property type="term" value="F:guanyl-nucleotide exchange factor activity"/>
    <property type="evidence" value="ECO:0007669"/>
    <property type="project" value="InterPro"/>
</dbReference>
<evidence type="ECO:0000313" key="3">
    <source>
        <dbReference type="EMBL" id="KAK1878080.1"/>
    </source>
</evidence>
<sequence>MLDDIQKLRLEINHVMPDIHNPLMKEQNKNVVRNKRFLRGKKKFNMDPNKGVHYLVENELLEWRAESVAEFLYKEEGLNKTAIGNFLGDREEMHLQTLKEFVGLHEFSDLNLVQALRQFLWSFRLPGEAQKIDRMMEAFATRYCDCNPGVFQSTDTCYILSFAIIMLNTSLHNPNVKDKPSLQRFISMNRGINHGEDLPTELLTKLYASIRSEPFKIPEDDGNDLTLTFFNPDREGWLLKMGGRVKTWKRRWFILTDSCLYYFEYTTDKDPIGIIPLENLCVRSLPDNNKQYCLELYNPKGQKIKACKTENKGRVVQGKHQSYKLRAAGPEERDAWMDAIRTCITKDPFYDLVSLRKRKVTGNTS</sequence>
<dbReference type="Proteomes" id="UP001228049">
    <property type="component" value="Unassembled WGS sequence"/>
</dbReference>
<dbReference type="PROSITE" id="PS50003">
    <property type="entry name" value="PH_DOMAIN"/>
    <property type="match status" value="1"/>
</dbReference>
<dbReference type="InterPro" id="IPR000904">
    <property type="entry name" value="Sec7_dom"/>
</dbReference>
<proteinExistence type="predicted"/>
<reference evidence="3" key="1">
    <citation type="submission" date="2023-04" db="EMBL/GenBank/DDBJ databases">
        <title>Chromosome-level genome of Chaenocephalus aceratus.</title>
        <authorList>
            <person name="Park H."/>
        </authorList>
    </citation>
    <scope>NUCLEOTIDE SEQUENCE</scope>
    <source>
        <strain evidence="3">DE</strain>
        <tissue evidence="3">Muscle</tissue>
    </source>
</reference>
<dbReference type="FunFam" id="1.10.1000.11:FF:000002">
    <property type="entry name" value="Cytohesin 1"/>
    <property type="match status" value="1"/>
</dbReference>
<dbReference type="SUPFAM" id="SSF48425">
    <property type="entry name" value="Sec7 domain"/>
    <property type="match status" value="1"/>
</dbReference>
<dbReference type="CDD" id="cd00171">
    <property type="entry name" value="Sec7"/>
    <property type="match status" value="1"/>
</dbReference>